<sequence>MTGAAMVDVRPYTTRLDARQVSGLKQDVAITVDLWGVAHIRANNLYDLFFAQGWNAARDRLWQIDIARKRGLGLLARDFGPGYLEQDRAARLLLYRGDMAPEWKAYGPDSEEICTAFAFGINAYVDACDAGSIALPPEFVLLGHRPDRWKPADVVRVRTHSLTRNASSELLRSKVMAAAGIERGARLDQLRKELSHGVDPQPVDGFDPAIMTDRVLRDFNLAVSPATFTRDRLAATLEEAPLWTSIASSGEIGRAAFEEGSNNWAISAAKTDTGRPILALDPHRMHVLPSIRYVVHLSMPGLDVIGAGEPMVPGISMGHNGTAAFGLTIFGADQEDIYVYQTNVDDPDLYAYDNGQERVQTIEEPISVKGCPDQTVALKFTRHGPLLYQDAKNNRAFALRTVWLDAGMAPYMASLSVMRATSYSVYSDALAGWGCPSVNHIYADTSNTIAWKPSGATPVRINWDGLLPVPGDGRYEWGGYLPPQAGPYEINPAHGFVATANAMNVPDDWSRSNPAIGYEWLDSSRHDTLHRELSRSEPISLADCAYLQCSTFSPIAGRVLACLSTMLAVTEMPVWRLLQNWDGDLTPGSAAAAFFEVWFSKHLGPLAARTEGATPQIVPLLFPFDAPSIVVWLEGAHGDAQMAEQIVQSLNDGFAECEVMMGSDPEQWSWGHIHKLHLQHPLQELTEENWSLQPIGLGGSSSTLNYANYRLADFSVLAGPSVRMVIDVGGWDNSLFINNPGQSGVPETLNYQNLFNGWRDGNHCPLVYSPKAVQAAAVYTIMLTA</sequence>
<comment type="similarity">
    <text evidence="1">Belongs to the peptidase S45 family.</text>
</comment>
<dbReference type="CDD" id="cd03747">
    <property type="entry name" value="Ntn_PGA_like"/>
    <property type="match status" value="1"/>
</dbReference>
<dbReference type="Proteomes" id="UP000216363">
    <property type="component" value="Unassembled WGS sequence"/>
</dbReference>
<keyword evidence="5" id="KW-0106">Calcium</keyword>
<dbReference type="Gene3D" id="3.60.20.10">
    <property type="entry name" value="Glutamine Phosphoribosylpyrophosphate, subunit 1, domain 1"/>
    <property type="match status" value="1"/>
</dbReference>
<dbReference type="EMBL" id="NNRN01000055">
    <property type="protein sequence ID" value="OYR26364.1"/>
    <property type="molecule type" value="Genomic_DNA"/>
</dbReference>
<dbReference type="Gene3D" id="2.30.120.10">
    <property type="match status" value="1"/>
</dbReference>
<feature type="binding site" evidence="5">
    <location>
        <position position="333"/>
    </location>
    <ligand>
        <name>Ca(2+)</name>
        <dbReference type="ChEBI" id="CHEBI:29108"/>
    </ligand>
</feature>
<keyword evidence="3" id="KW-0865">Zymogen</keyword>
<dbReference type="PIRSF" id="PIRSF001227">
    <property type="entry name" value="Pen_acylase"/>
    <property type="match status" value="1"/>
</dbReference>
<evidence type="ECO:0000256" key="4">
    <source>
        <dbReference type="PIRSR" id="PIRSR001227-1"/>
    </source>
</evidence>
<dbReference type="PANTHER" id="PTHR34218:SF4">
    <property type="entry name" value="ACYL-HOMOSERINE LACTONE ACYLASE QUIP"/>
    <property type="match status" value="1"/>
</dbReference>
<feature type="binding site" evidence="5">
    <location>
        <position position="336"/>
    </location>
    <ligand>
        <name>Ca(2+)</name>
        <dbReference type="ChEBI" id="CHEBI:29108"/>
    </ligand>
</feature>
<evidence type="ECO:0000256" key="3">
    <source>
        <dbReference type="ARBA" id="ARBA00023145"/>
    </source>
</evidence>
<evidence type="ECO:0000256" key="1">
    <source>
        <dbReference type="ARBA" id="ARBA00006586"/>
    </source>
</evidence>
<protein>
    <submittedName>
        <fullName evidence="6">Penicillin amidase family protein</fullName>
    </submittedName>
</protein>
<keyword evidence="5" id="KW-0479">Metal-binding</keyword>
<dbReference type="AlphaFoldDB" id="A0A256GGT7"/>
<dbReference type="GO" id="GO:0016811">
    <property type="term" value="F:hydrolase activity, acting on carbon-nitrogen (but not peptide) bonds, in linear amides"/>
    <property type="evidence" value="ECO:0007669"/>
    <property type="project" value="InterPro"/>
</dbReference>
<organism evidence="6 7">
    <name type="scientific">Brucella lupini</name>
    <dbReference type="NCBI Taxonomy" id="255457"/>
    <lineage>
        <taxon>Bacteria</taxon>
        <taxon>Pseudomonadati</taxon>
        <taxon>Pseudomonadota</taxon>
        <taxon>Alphaproteobacteria</taxon>
        <taxon>Hyphomicrobiales</taxon>
        <taxon>Brucellaceae</taxon>
        <taxon>Brucella/Ochrobactrum group</taxon>
        <taxon>Brucella</taxon>
    </lineage>
</organism>
<dbReference type="SUPFAM" id="SSF56235">
    <property type="entry name" value="N-terminal nucleophile aminohydrolases (Ntn hydrolases)"/>
    <property type="match status" value="1"/>
</dbReference>
<name>A0A256GGT7_9HYPH</name>
<dbReference type="InterPro" id="IPR043147">
    <property type="entry name" value="Penicillin_amidase_A-knob"/>
</dbReference>
<comment type="cofactor">
    <cofactor evidence="5">
        <name>Ca(2+)</name>
        <dbReference type="ChEBI" id="CHEBI:29108"/>
    </cofactor>
    <text evidence="5">Binds 1 Ca(2+) ion per dimer.</text>
</comment>
<dbReference type="InterPro" id="IPR029055">
    <property type="entry name" value="Ntn_hydrolases_N"/>
</dbReference>
<keyword evidence="2" id="KW-0378">Hydrolase</keyword>
<proteinExistence type="inferred from homology"/>
<gene>
    <name evidence="6" type="ORF">CES86_3832</name>
</gene>
<reference evidence="6 7" key="1">
    <citation type="submission" date="2017-07" db="EMBL/GenBank/DDBJ databases">
        <title>Draft genome of Ochrobactrum lupini type strain LUP21.</title>
        <authorList>
            <person name="Krzyzanowska D.M."/>
            <person name="Jafra S."/>
        </authorList>
    </citation>
    <scope>NUCLEOTIDE SEQUENCE [LARGE SCALE GENOMIC DNA]</scope>
    <source>
        <strain evidence="6 7">LUP21</strain>
    </source>
</reference>
<dbReference type="Gene3D" id="1.10.1400.10">
    <property type="match status" value="1"/>
</dbReference>
<evidence type="ECO:0000256" key="2">
    <source>
        <dbReference type="ARBA" id="ARBA00022801"/>
    </source>
</evidence>
<evidence type="ECO:0000313" key="7">
    <source>
        <dbReference type="Proteomes" id="UP000216363"/>
    </source>
</evidence>
<dbReference type="InterPro" id="IPR002692">
    <property type="entry name" value="S45"/>
</dbReference>
<comment type="caution">
    <text evidence="6">The sequence shown here is derived from an EMBL/GenBank/DDBJ whole genome shotgun (WGS) entry which is preliminary data.</text>
</comment>
<dbReference type="InterPro" id="IPR014395">
    <property type="entry name" value="Pen/GL7ACA/AHL_acylase"/>
</dbReference>
<dbReference type="Pfam" id="PF01804">
    <property type="entry name" value="Penicil_amidase"/>
    <property type="match status" value="1"/>
</dbReference>
<dbReference type="PANTHER" id="PTHR34218">
    <property type="entry name" value="PEPTIDASE S45 PENICILLIN AMIDASE"/>
    <property type="match status" value="1"/>
</dbReference>
<feature type="active site" description="Nucleophile" evidence="4">
    <location>
        <position position="261"/>
    </location>
</feature>
<dbReference type="GO" id="GO:0017000">
    <property type="term" value="P:antibiotic biosynthetic process"/>
    <property type="evidence" value="ECO:0007669"/>
    <property type="project" value="InterPro"/>
</dbReference>
<dbReference type="Gene3D" id="1.10.439.10">
    <property type="entry name" value="Penicillin Amidohydrolase, domain 1"/>
    <property type="match status" value="1"/>
</dbReference>
<evidence type="ECO:0000256" key="5">
    <source>
        <dbReference type="PIRSR" id="PIRSR001227-2"/>
    </source>
</evidence>
<dbReference type="InterPro" id="IPR023343">
    <property type="entry name" value="Penicillin_amidase_dom1"/>
</dbReference>
<dbReference type="RefSeq" id="WP_235819961.1">
    <property type="nucleotide sequence ID" value="NZ_JBHEEP010000008.1"/>
</dbReference>
<dbReference type="GO" id="GO:0046872">
    <property type="term" value="F:metal ion binding"/>
    <property type="evidence" value="ECO:0007669"/>
    <property type="project" value="UniProtKB-KW"/>
</dbReference>
<evidence type="ECO:0000313" key="6">
    <source>
        <dbReference type="EMBL" id="OYR26364.1"/>
    </source>
</evidence>
<dbReference type="InterPro" id="IPR043146">
    <property type="entry name" value="Penicillin_amidase_N_B-knob"/>
</dbReference>
<accession>A0A256GGT7</accession>